<dbReference type="OrthoDB" id="10463309at2759"/>
<gene>
    <name evidence="3" type="ORF">NSK_006562</name>
</gene>
<evidence type="ECO:0000313" key="4">
    <source>
        <dbReference type="Proteomes" id="UP000355283"/>
    </source>
</evidence>
<dbReference type="EMBL" id="SDOX01000119">
    <property type="protein sequence ID" value="TFJ82233.1"/>
    <property type="molecule type" value="Genomic_DNA"/>
</dbReference>
<feature type="compositionally biased region" description="Basic residues" evidence="1">
    <location>
        <begin position="190"/>
        <end position="201"/>
    </location>
</feature>
<feature type="signal peptide" evidence="2">
    <location>
        <begin position="1"/>
        <end position="48"/>
    </location>
</feature>
<feature type="region of interest" description="Disordered" evidence="1">
    <location>
        <begin position="189"/>
        <end position="217"/>
    </location>
</feature>
<proteinExistence type="predicted"/>
<name>A0A4D9CXF1_9STRA</name>
<comment type="caution">
    <text evidence="3">The sequence shown here is derived from an EMBL/GenBank/DDBJ whole genome shotgun (WGS) entry which is preliminary data.</text>
</comment>
<protein>
    <submittedName>
        <fullName evidence="3">Uncharacterized protein</fullName>
    </submittedName>
</protein>
<evidence type="ECO:0000256" key="2">
    <source>
        <dbReference type="SAM" id="SignalP"/>
    </source>
</evidence>
<evidence type="ECO:0000313" key="3">
    <source>
        <dbReference type="EMBL" id="TFJ82233.1"/>
    </source>
</evidence>
<reference evidence="3 4" key="1">
    <citation type="submission" date="2019-01" db="EMBL/GenBank/DDBJ databases">
        <title>Nuclear Genome Assembly of the Microalgal Biofuel strain Nannochloropsis salina CCMP1776.</title>
        <authorList>
            <person name="Hovde B."/>
        </authorList>
    </citation>
    <scope>NUCLEOTIDE SEQUENCE [LARGE SCALE GENOMIC DNA]</scope>
    <source>
        <strain evidence="3 4">CCMP1776</strain>
    </source>
</reference>
<keyword evidence="2" id="KW-0732">Signal</keyword>
<keyword evidence="4" id="KW-1185">Reference proteome</keyword>
<dbReference type="Proteomes" id="UP000355283">
    <property type="component" value="Unassembled WGS sequence"/>
</dbReference>
<sequence>MIVHTLQQALAFIAGPPTGPRARPKAAVWLQLALVCALTTCPTSHTDAQEDFISLVRQGVEMEHNGRLYWIQDPRDELCVGDAGVMMPCGDANLWGVRKETRRRGKKRDWVLARAHVWQAAGVRVGEGGVGRMPIAWFAGRAGGSRLSTCLVRDGDRVRTTSCSHPEAAQAVRGFRLIEYRPFVPIAGRRQGRRRGGRRPHPVPGGSEDGGAWSRGSIVPSTDGSHTVLDVASGLKFPADMSLFLGDSHPDAHQQSVILRLNTTFPRLWVVDLHRRCLRRRMRSSTNAWLGYL</sequence>
<feature type="chain" id="PRO_5020024585" evidence="2">
    <location>
        <begin position="49"/>
        <end position="293"/>
    </location>
</feature>
<accession>A0A4D9CXF1</accession>
<dbReference type="AlphaFoldDB" id="A0A4D9CXF1"/>
<organism evidence="3 4">
    <name type="scientific">Nannochloropsis salina CCMP1776</name>
    <dbReference type="NCBI Taxonomy" id="1027361"/>
    <lineage>
        <taxon>Eukaryota</taxon>
        <taxon>Sar</taxon>
        <taxon>Stramenopiles</taxon>
        <taxon>Ochrophyta</taxon>
        <taxon>Eustigmatophyceae</taxon>
        <taxon>Eustigmatales</taxon>
        <taxon>Monodopsidaceae</taxon>
        <taxon>Microchloropsis</taxon>
        <taxon>Microchloropsis salina</taxon>
    </lineage>
</organism>
<evidence type="ECO:0000256" key="1">
    <source>
        <dbReference type="SAM" id="MobiDB-lite"/>
    </source>
</evidence>